<keyword evidence="1" id="KW-1133">Transmembrane helix</keyword>
<organism evidence="2 3">
    <name type="scientific">Dermatophagoides pteronyssinus</name>
    <name type="common">European house dust mite</name>
    <dbReference type="NCBI Taxonomy" id="6956"/>
    <lineage>
        <taxon>Eukaryota</taxon>
        <taxon>Metazoa</taxon>
        <taxon>Ecdysozoa</taxon>
        <taxon>Arthropoda</taxon>
        <taxon>Chelicerata</taxon>
        <taxon>Arachnida</taxon>
        <taxon>Acari</taxon>
        <taxon>Acariformes</taxon>
        <taxon>Sarcoptiformes</taxon>
        <taxon>Astigmata</taxon>
        <taxon>Psoroptidia</taxon>
        <taxon>Analgoidea</taxon>
        <taxon>Pyroglyphidae</taxon>
        <taxon>Dermatophagoidinae</taxon>
        <taxon>Dermatophagoides</taxon>
    </lineage>
</organism>
<dbReference type="EMBL" id="NJHN03000029">
    <property type="protein sequence ID" value="KAH9424444.1"/>
    <property type="molecule type" value="Genomic_DNA"/>
</dbReference>
<evidence type="ECO:0000313" key="3">
    <source>
        <dbReference type="Proteomes" id="UP000887458"/>
    </source>
</evidence>
<proteinExistence type="predicted"/>
<sequence>MLGGGGIFKTNGLASFWMEFLINLCVKIPFGFLIKFAPITNCGISIRGSLTIIGGTIFLYLGQKKKKMAHHNRPLLPSIDNVQIFQCCELTKTKTKIFEENIDNNRIDCPKYSSASFDLAILIYTIPIMVPEKY</sequence>
<evidence type="ECO:0000256" key="1">
    <source>
        <dbReference type="SAM" id="Phobius"/>
    </source>
</evidence>
<comment type="caution">
    <text evidence="2">The sequence shown here is derived from an EMBL/GenBank/DDBJ whole genome shotgun (WGS) entry which is preliminary data.</text>
</comment>
<protein>
    <submittedName>
        <fullName evidence="2">Uncharacterized protein</fullName>
    </submittedName>
</protein>
<keyword evidence="1" id="KW-0812">Transmembrane</keyword>
<gene>
    <name evidence="2" type="ORF">DERP_004629</name>
</gene>
<reference evidence="2 3" key="1">
    <citation type="journal article" date="2018" name="J. Allergy Clin. Immunol.">
        <title>High-quality assembly of Dermatophagoides pteronyssinus genome and transcriptome reveals a wide range of novel allergens.</title>
        <authorList>
            <person name="Liu X.Y."/>
            <person name="Yang K.Y."/>
            <person name="Wang M.Q."/>
            <person name="Kwok J.S."/>
            <person name="Zeng X."/>
            <person name="Yang Z."/>
            <person name="Xiao X.J."/>
            <person name="Lau C.P."/>
            <person name="Li Y."/>
            <person name="Huang Z.M."/>
            <person name="Ba J.G."/>
            <person name="Yim A.K."/>
            <person name="Ouyang C.Y."/>
            <person name="Ngai S.M."/>
            <person name="Chan T.F."/>
            <person name="Leung E.L."/>
            <person name="Liu L."/>
            <person name="Liu Z.G."/>
            <person name="Tsui S.K."/>
        </authorList>
    </citation>
    <scope>NUCLEOTIDE SEQUENCE [LARGE SCALE GENOMIC DNA]</scope>
    <source>
        <strain evidence="2">Derp</strain>
    </source>
</reference>
<name>A0ABQ8JPB2_DERPT</name>
<evidence type="ECO:0000313" key="2">
    <source>
        <dbReference type="EMBL" id="KAH9424444.1"/>
    </source>
</evidence>
<keyword evidence="1" id="KW-0472">Membrane</keyword>
<feature type="transmembrane region" description="Helical" evidence="1">
    <location>
        <begin position="12"/>
        <end position="32"/>
    </location>
</feature>
<reference evidence="2 3" key="2">
    <citation type="journal article" date="2022" name="Mol. Biol. Evol.">
        <title>Comparative Genomics Reveals Insights into the Divergent Evolution of Astigmatic Mites and Household Pest Adaptations.</title>
        <authorList>
            <person name="Xiong Q."/>
            <person name="Wan A.T."/>
            <person name="Liu X."/>
            <person name="Fung C.S."/>
            <person name="Xiao X."/>
            <person name="Malainual N."/>
            <person name="Hou J."/>
            <person name="Wang L."/>
            <person name="Wang M."/>
            <person name="Yang K.Y."/>
            <person name="Cui Y."/>
            <person name="Leung E.L."/>
            <person name="Nong W."/>
            <person name="Shin S.K."/>
            <person name="Au S.W."/>
            <person name="Jeong K.Y."/>
            <person name="Chew F.T."/>
            <person name="Hui J.H."/>
            <person name="Leung T.F."/>
            <person name="Tungtrongchitr A."/>
            <person name="Zhong N."/>
            <person name="Liu Z."/>
            <person name="Tsui S.K."/>
        </authorList>
    </citation>
    <scope>NUCLEOTIDE SEQUENCE [LARGE SCALE GENOMIC DNA]</scope>
    <source>
        <strain evidence="2">Derp</strain>
    </source>
</reference>
<keyword evidence="3" id="KW-1185">Reference proteome</keyword>
<dbReference type="Proteomes" id="UP000887458">
    <property type="component" value="Unassembled WGS sequence"/>
</dbReference>
<accession>A0ABQ8JPB2</accession>
<feature type="transmembrane region" description="Helical" evidence="1">
    <location>
        <begin position="44"/>
        <end position="62"/>
    </location>
</feature>